<feature type="signal peptide" evidence="2">
    <location>
        <begin position="1"/>
        <end position="23"/>
    </location>
</feature>
<feature type="compositionally biased region" description="Low complexity" evidence="1">
    <location>
        <begin position="139"/>
        <end position="152"/>
    </location>
</feature>
<evidence type="ECO:0000256" key="1">
    <source>
        <dbReference type="SAM" id="MobiDB-lite"/>
    </source>
</evidence>
<keyword evidence="4" id="KW-1185">Reference proteome</keyword>
<feature type="compositionally biased region" description="Polar residues" evidence="1">
    <location>
        <begin position="179"/>
        <end position="191"/>
    </location>
</feature>
<feature type="compositionally biased region" description="Polar residues" evidence="1">
    <location>
        <begin position="350"/>
        <end position="364"/>
    </location>
</feature>
<name>A0A066W4X1_TILAU</name>
<feature type="compositionally biased region" description="Low complexity" evidence="1">
    <location>
        <begin position="333"/>
        <end position="349"/>
    </location>
</feature>
<dbReference type="OrthoDB" id="2552308at2759"/>
<accession>A0A066W4X1</accession>
<protein>
    <submittedName>
        <fullName evidence="3">Uncharacterized protein</fullName>
    </submittedName>
</protein>
<feature type="region of interest" description="Disordered" evidence="1">
    <location>
        <begin position="136"/>
        <end position="205"/>
    </location>
</feature>
<feature type="region of interest" description="Disordered" evidence="1">
    <location>
        <begin position="306"/>
        <end position="393"/>
    </location>
</feature>
<proteinExistence type="predicted"/>
<sequence>MLRPSSLSLLLATVVAGTDGTNAFKPHTAILALPESAEVYAFSSTYARPSAVAAAEASGSRNHHAISSSSSIASHDAPGIAALLKGLMVDHNIPSTSLTEAESPLDTLEGEERIHALAAVGTIAWREEMERIHAPNRYGRASRSASGSTAAGSGSGRGRARAGTKGRDRERHQGEYVTSPDSTGARTSSSAVEDGRSSATMRPKIALPGTSVVRALDHEQEEHEGVGLVPLLLDCELGPILVMPLVASAPQRKAGGKELRSATSMSPSTPPSPEGDHESPVSPSMLLILNCTPARVEGEENHLTVLIPPKVESSNNPDTPTGSLHLHRPPSPTSSLRRLLRRTSSQQTSALTPESSEALTTSGELPTPKGTKPPFSFGVQTESDPSAAPPQHLSEKLNETQLWISLYASAKAVARVITPALVACGPTLRALSGTSGM</sequence>
<reference evidence="3 4" key="1">
    <citation type="submission" date="2014-05" db="EMBL/GenBank/DDBJ databases">
        <title>Draft genome sequence of a rare smut relative, Tilletiaria anomala UBC 951.</title>
        <authorList>
            <consortium name="DOE Joint Genome Institute"/>
            <person name="Toome M."/>
            <person name="Kuo A."/>
            <person name="Henrissat B."/>
            <person name="Lipzen A."/>
            <person name="Tritt A."/>
            <person name="Yoshinaga Y."/>
            <person name="Zane M."/>
            <person name="Barry K."/>
            <person name="Grigoriev I.V."/>
            <person name="Spatafora J.W."/>
            <person name="Aimea M.C."/>
        </authorList>
    </citation>
    <scope>NUCLEOTIDE SEQUENCE [LARGE SCALE GENOMIC DNA]</scope>
    <source>
        <strain evidence="3 4">UBC 951</strain>
    </source>
</reference>
<feature type="region of interest" description="Disordered" evidence="1">
    <location>
        <begin position="253"/>
        <end position="282"/>
    </location>
</feature>
<evidence type="ECO:0000256" key="2">
    <source>
        <dbReference type="SAM" id="SignalP"/>
    </source>
</evidence>
<feature type="chain" id="PRO_5001632609" evidence="2">
    <location>
        <begin position="24"/>
        <end position="437"/>
    </location>
</feature>
<dbReference type="EMBL" id="JMSN01000037">
    <property type="protein sequence ID" value="KDN46129.1"/>
    <property type="molecule type" value="Genomic_DNA"/>
</dbReference>
<comment type="caution">
    <text evidence="3">The sequence shown here is derived from an EMBL/GenBank/DDBJ whole genome shotgun (WGS) entry which is preliminary data.</text>
</comment>
<keyword evidence="2" id="KW-0732">Signal</keyword>
<dbReference type="HOGENOM" id="CLU_721979_0_0_1"/>
<dbReference type="InParanoid" id="A0A066W4X1"/>
<feature type="compositionally biased region" description="Basic and acidic residues" evidence="1">
    <location>
        <begin position="165"/>
        <end position="174"/>
    </location>
</feature>
<dbReference type="AlphaFoldDB" id="A0A066W4X1"/>
<evidence type="ECO:0000313" key="4">
    <source>
        <dbReference type="Proteomes" id="UP000027361"/>
    </source>
</evidence>
<organism evidence="3 4">
    <name type="scientific">Tilletiaria anomala (strain ATCC 24038 / CBS 436.72 / UBC 951)</name>
    <dbReference type="NCBI Taxonomy" id="1037660"/>
    <lineage>
        <taxon>Eukaryota</taxon>
        <taxon>Fungi</taxon>
        <taxon>Dikarya</taxon>
        <taxon>Basidiomycota</taxon>
        <taxon>Ustilaginomycotina</taxon>
        <taxon>Exobasidiomycetes</taxon>
        <taxon>Georgefischeriales</taxon>
        <taxon>Tilletiariaceae</taxon>
        <taxon>Tilletiaria</taxon>
    </lineage>
</organism>
<dbReference type="Proteomes" id="UP000027361">
    <property type="component" value="Unassembled WGS sequence"/>
</dbReference>
<dbReference type="GeneID" id="25264387"/>
<dbReference type="RefSeq" id="XP_013243444.1">
    <property type="nucleotide sequence ID" value="XM_013387990.1"/>
</dbReference>
<dbReference type="OMA" id="MERIHAP"/>
<gene>
    <name evidence="3" type="ORF">K437DRAFT_256308</name>
</gene>
<evidence type="ECO:0000313" key="3">
    <source>
        <dbReference type="EMBL" id="KDN46129.1"/>
    </source>
</evidence>
<feature type="compositionally biased region" description="Polar residues" evidence="1">
    <location>
        <begin position="312"/>
        <end position="322"/>
    </location>
</feature>